<name>A0AAE0B9J4_9ROSI</name>
<organism evidence="1 2">
    <name type="scientific">Dipteronia sinensis</name>
    <dbReference type="NCBI Taxonomy" id="43782"/>
    <lineage>
        <taxon>Eukaryota</taxon>
        <taxon>Viridiplantae</taxon>
        <taxon>Streptophyta</taxon>
        <taxon>Embryophyta</taxon>
        <taxon>Tracheophyta</taxon>
        <taxon>Spermatophyta</taxon>
        <taxon>Magnoliopsida</taxon>
        <taxon>eudicotyledons</taxon>
        <taxon>Gunneridae</taxon>
        <taxon>Pentapetalae</taxon>
        <taxon>rosids</taxon>
        <taxon>malvids</taxon>
        <taxon>Sapindales</taxon>
        <taxon>Sapindaceae</taxon>
        <taxon>Hippocastanoideae</taxon>
        <taxon>Acereae</taxon>
        <taxon>Dipteronia</taxon>
    </lineage>
</organism>
<evidence type="ECO:0000313" key="2">
    <source>
        <dbReference type="Proteomes" id="UP001281410"/>
    </source>
</evidence>
<dbReference type="SUPFAM" id="SSF52058">
    <property type="entry name" value="L domain-like"/>
    <property type="match status" value="1"/>
</dbReference>
<dbReference type="EMBL" id="JANJYJ010000001">
    <property type="protein sequence ID" value="KAK3232321.1"/>
    <property type="molecule type" value="Genomic_DNA"/>
</dbReference>
<proteinExistence type="predicted"/>
<evidence type="ECO:0000313" key="1">
    <source>
        <dbReference type="EMBL" id="KAK3232321.1"/>
    </source>
</evidence>
<accession>A0AAE0B9J4</accession>
<sequence length="112" mass="12559">MRKVSSKAVPIPVRGDANHLSFLRTRSFDKLSTLNNLKTLYLDYYKGFGKLSILSTLKTYNSVFDSTGINWETQNLSDNNFNNSILSSLSVLSSLTDLSLSYNKLKGIVNLM</sequence>
<gene>
    <name evidence="1" type="ORF">Dsin_004202</name>
</gene>
<protein>
    <submittedName>
        <fullName evidence="1">Uncharacterized protein</fullName>
    </submittedName>
</protein>
<dbReference type="AlphaFoldDB" id="A0AAE0B9J4"/>
<dbReference type="Gene3D" id="3.80.10.10">
    <property type="entry name" value="Ribonuclease Inhibitor"/>
    <property type="match status" value="1"/>
</dbReference>
<reference evidence="1" key="1">
    <citation type="journal article" date="2023" name="Plant J.">
        <title>Genome sequences and population genomics provide insights into the demographic history, inbreeding, and mutation load of two 'living fossil' tree species of Dipteronia.</title>
        <authorList>
            <person name="Feng Y."/>
            <person name="Comes H.P."/>
            <person name="Chen J."/>
            <person name="Zhu S."/>
            <person name="Lu R."/>
            <person name="Zhang X."/>
            <person name="Li P."/>
            <person name="Qiu J."/>
            <person name="Olsen K.M."/>
            <person name="Qiu Y."/>
        </authorList>
    </citation>
    <scope>NUCLEOTIDE SEQUENCE</scope>
    <source>
        <strain evidence="1">NBL</strain>
    </source>
</reference>
<dbReference type="InterPro" id="IPR032675">
    <property type="entry name" value="LRR_dom_sf"/>
</dbReference>
<keyword evidence="2" id="KW-1185">Reference proteome</keyword>
<comment type="caution">
    <text evidence="1">The sequence shown here is derived from an EMBL/GenBank/DDBJ whole genome shotgun (WGS) entry which is preliminary data.</text>
</comment>
<dbReference type="Proteomes" id="UP001281410">
    <property type="component" value="Unassembled WGS sequence"/>
</dbReference>